<dbReference type="EMBL" id="JACHBI010000012">
    <property type="protein sequence ID" value="MBB5576504.1"/>
    <property type="molecule type" value="Genomic_DNA"/>
</dbReference>
<dbReference type="RefSeq" id="WP_146143997.1">
    <property type="nucleotide sequence ID" value="NZ_JACHBI010000012.1"/>
</dbReference>
<protein>
    <submittedName>
        <fullName evidence="1">Uncharacterized protein</fullName>
    </submittedName>
</protein>
<keyword evidence="2" id="KW-1185">Reference proteome</keyword>
<dbReference type="AlphaFoldDB" id="A0A7W8XW94"/>
<proteinExistence type="predicted"/>
<sequence>MRFSNADARALHMRTNCKNRAIQMQNRPREIRAGGSIGVHMMQNAPFVKGRLGPRASQFIPNSPVKQSRAAKLPLKDDDATKMMAGRSYACL</sequence>
<dbReference type="Proteomes" id="UP000549882">
    <property type="component" value="Unassembled WGS sequence"/>
</dbReference>
<accession>A0A7W8XW94</accession>
<reference evidence="1 2" key="1">
    <citation type="submission" date="2020-08" db="EMBL/GenBank/DDBJ databases">
        <title>Genomic Encyclopedia of Type Strains, Phase IV (KMG-V): Genome sequencing to study the core and pangenomes of soil and plant-associated prokaryotes.</title>
        <authorList>
            <person name="Whitman W."/>
        </authorList>
    </citation>
    <scope>NUCLEOTIDE SEQUENCE [LARGE SCALE GENOMIC DNA]</scope>
    <source>
        <strain evidence="1 2">SEMIA 4064</strain>
    </source>
</reference>
<organism evidence="1 2">
    <name type="scientific">Rhizobium paranaense</name>
    <dbReference type="NCBI Taxonomy" id="1650438"/>
    <lineage>
        <taxon>Bacteria</taxon>
        <taxon>Pseudomonadati</taxon>
        <taxon>Pseudomonadota</taxon>
        <taxon>Alphaproteobacteria</taxon>
        <taxon>Hyphomicrobiales</taxon>
        <taxon>Rhizobiaceae</taxon>
        <taxon>Rhizobium/Agrobacterium group</taxon>
        <taxon>Rhizobium</taxon>
    </lineage>
</organism>
<evidence type="ECO:0000313" key="1">
    <source>
        <dbReference type="EMBL" id="MBB5576504.1"/>
    </source>
</evidence>
<name>A0A7W8XW94_9HYPH</name>
<evidence type="ECO:0000313" key="2">
    <source>
        <dbReference type="Proteomes" id="UP000549882"/>
    </source>
</evidence>
<comment type="caution">
    <text evidence="1">The sequence shown here is derived from an EMBL/GenBank/DDBJ whole genome shotgun (WGS) entry which is preliminary data.</text>
</comment>
<gene>
    <name evidence="1" type="ORF">GGD50_005147</name>
</gene>